<evidence type="ECO:0008006" key="4">
    <source>
        <dbReference type="Google" id="ProtNLM"/>
    </source>
</evidence>
<dbReference type="Pfam" id="PF08592">
    <property type="entry name" value="Anthrone_oxy"/>
    <property type="match status" value="1"/>
</dbReference>
<dbReference type="InterPro" id="IPR013901">
    <property type="entry name" value="Anthrone_oxy"/>
</dbReference>
<feature type="transmembrane region" description="Helical" evidence="1">
    <location>
        <begin position="74"/>
        <end position="95"/>
    </location>
</feature>
<evidence type="ECO:0000313" key="3">
    <source>
        <dbReference type="Proteomes" id="UP000193978"/>
    </source>
</evidence>
<evidence type="ECO:0000256" key="1">
    <source>
        <dbReference type="SAM" id="Phobius"/>
    </source>
</evidence>
<feature type="transmembrane region" description="Helical" evidence="1">
    <location>
        <begin position="115"/>
        <end position="139"/>
    </location>
</feature>
<keyword evidence="1" id="KW-0472">Membrane</keyword>
<keyword evidence="3" id="KW-1185">Reference proteome</keyword>
<keyword evidence="1" id="KW-1133">Transmembrane helix</keyword>
<gene>
    <name evidence="2" type="ORF">B1812_17765</name>
</gene>
<feature type="transmembrane region" description="Helical" evidence="1">
    <location>
        <begin position="48"/>
        <end position="67"/>
    </location>
</feature>
<reference evidence="2 3" key="1">
    <citation type="submission" date="2017-02" db="EMBL/GenBank/DDBJ databases">
        <authorList>
            <person name="Peterson S.W."/>
        </authorList>
    </citation>
    <scope>NUCLEOTIDE SEQUENCE [LARGE SCALE GENOMIC DNA]</scope>
    <source>
        <strain evidence="2 3">S285</strain>
    </source>
</reference>
<dbReference type="KEGG" id="mbry:B1812_17765"/>
<sequence length="141" mass="15054">MTGSLALAAAGGLVGAAFYVNYVEQPARLALDDEALAKEWEPSDHRGFVVLAGLALLSALFGFATYRELDDIRWLFGALVVIASWPYTYVAIVPLNNRILALIESGAVHEARAVIKLWGLLELGLIGIGLVGVLIYAWAAG</sequence>
<dbReference type="Proteomes" id="UP000193978">
    <property type="component" value="Chromosome"/>
</dbReference>
<accession>A0A1W6N1L5</accession>
<keyword evidence="1" id="KW-0812">Transmembrane</keyword>
<evidence type="ECO:0000313" key="2">
    <source>
        <dbReference type="EMBL" id="ARN83760.1"/>
    </source>
</evidence>
<name>A0A1W6N1L5_9HYPH</name>
<dbReference type="STRING" id="655015.B1812_17765"/>
<dbReference type="EMBL" id="CP019948">
    <property type="protein sequence ID" value="ARN83760.1"/>
    <property type="molecule type" value="Genomic_DNA"/>
</dbReference>
<proteinExistence type="predicted"/>
<dbReference type="AlphaFoldDB" id="A0A1W6N1L5"/>
<organism evidence="2 3">
    <name type="scientific">Methylocystis bryophila</name>
    <dbReference type="NCBI Taxonomy" id="655015"/>
    <lineage>
        <taxon>Bacteria</taxon>
        <taxon>Pseudomonadati</taxon>
        <taxon>Pseudomonadota</taxon>
        <taxon>Alphaproteobacteria</taxon>
        <taxon>Hyphomicrobiales</taxon>
        <taxon>Methylocystaceae</taxon>
        <taxon>Methylocystis</taxon>
    </lineage>
</organism>
<protein>
    <recommendedName>
        <fullName evidence="4">DUF1772 domain-containing protein</fullName>
    </recommendedName>
</protein>